<dbReference type="AlphaFoldDB" id="A0A0B7H7U7"/>
<organism evidence="2 3">
    <name type="scientific">Capnocytophaga cynodegmi</name>
    <dbReference type="NCBI Taxonomy" id="28189"/>
    <lineage>
        <taxon>Bacteria</taxon>
        <taxon>Pseudomonadati</taxon>
        <taxon>Bacteroidota</taxon>
        <taxon>Flavobacteriia</taxon>
        <taxon>Flavobacteriales</taxon>
        <taxon>Flavobacteriaceae</taxon>
        <taxon>Capnocytophaga</taxon>
    </lineage>
</organism>
<evidence type="ECO:0000313" key="2">
    <source>
        <dbReference type="EMBL" id="CEN34619.1"/>
    </source>
</evidence>
<dbReference type="InterPro" id="IPR029464">
    <property type="entry name" value="HSDR_N"/>
</dbReference>
<dbReference type="Gene3D" id="3.90.1570.30">
    <property type="match status" value="1"/>
</dbReference>
<dbReference type="Pfam" id="PF13588">
    <property type="entry name" value="HSDR_N_2"/>
    <property type="match status" value="1"/>
</dbReference>
<dbReference type="RefSeq" id="WP_018279557.1">
    <property type="nucleotide sequence ID" value="NZ_CDOF01000061.1"/>
</dbReference>
<dbReference type="EMBL" id="CDOG01000002">
    <property type="protein sequence ID" value="CEN34619.1"/>
    <property type="molecule type" value="Genomic_DNA"/>
</dbReference>
<evidence type="ECO:0000259" key="1">
    <source>
        <dbReference type="Pfam" id="PF13588"/>
    </source>
</evidence>
<proteinExistence type="predicted"/>
<protein>
    <recommendedName>
        <fullName evidence="1">Type I restriction enzyme R protein N-terminal domain-containing protein</fullName>
    </recommendedName>
</protein>
<sequence length="157" mass="18828">MQRLNFKEYSFRFKKIDDKLFIFDEIRKKFVALQPEEWVRQHVICFLIEEKKVPKSLINVEKEITINGLAKRYDIVVFSRNGNILLAVECKAPTIQISQVVFDQIARYNLMLKSEILMITNGLNHYFCQMDYQNGKYLFLKELPEYDFLVKMKEDKD</sequence>
<accession>A0A0B7H7U7</accession>
<gene>
    <name evidence="2" type="ORF">CCYN74_100207</name>
</gene>
<evidence type="ECO:0000313" key="3">
    <source>
        <dbReference type="Proteomes" id="UP000038083"/>
    </source>
</evidence>
<feature type="domain" description="Type I restriction enzyme R protein N-terminal" evidence="1">
    <location>
        <begin position="35"/>
        <end position="144"/>
    </location>
</feature>
<dbReference type="Proteomes" id="UP000038083">
    <property type="component" value="Unassembled WGS sequence"/>
</dbReference>
<dbReference type="OrthoDB" id="9790377at2"/>
<name>A0A0B7H7U7_9FLAO</name>
<reference evidence="2 3" key="1">
    <citation type="submission" date="2015-01" db="EMBL/GenBank/DDBJ databases">
        <authorList>
            <person name="MANFREDI Pablo"/>
        </authorList>
    </citation>
    <scope>NUCLEOTIDE SEQUENCE [LARGE SCALE GENOMIC DNA]</scope>
    <source>
        <strain evidence="2 3">Ccy74</strain>
    </source>
</reference>